<feature type="region of interest" description="Disordered" evidence="1">
    <location>
        <begin position="56"/>
        <end position="78"/>
    </location>
</feature>
<protein>
    <submittedName>
        <fullName evidence="2">Uncharacterized protein</fullName>
    </submittedName>
</protein>
<dbReference type="KEGG" id="pkc:PKB_3985"/>
<gene>
    <name evidence="2" type="ORF">PKB_3985</name>
</gene>
<proteinExistence type="predicted"/>
<dbReference type="AlphaFoldDB" id="A0A024HKY4"/>
<name>A0A024HKY4_PSEKB</name>
<accession>A0A024HKY4</accession>
<keyword evidence="3" id="KW-1185">Reference proteome</keyword>
<organism evidence="2 3">
    <name type="scientific">Pseudomonas knackmussii (strain DSM 6978 / CCUG 54928 / LMG 23759 / B13)</name>
    <dbReference type="NCBI Taxonomy" id="1301098"/>
    <lineage>
        <taxon>Bacteria</taxon>
        <taxon>Pseudomonadati</taxon>
        <taxon>Pseudomonadota</taxon>
        <taxon>Gammaproteobacteria</taxon>
        <taxon>Pseudomonadales</taxon>
        <taxon>Pseudomonadaceae</taxon>
        <taxon>Pseudomonas</taxon>
    </lineage>
</organism>
<reference evidence="2 3" key="2">
    <citation type="submission" date="2014-05" db="EMBL/GenBank/DDBJ databases">
        <title>Genome sequence of the 3-chlorobenzoate degrading bacterium Pseudomonas knackmussii B13 shows multiple evidence for horizontal gene transfer.</title>
        <authorList>
            <person name="Miyazaki R."/>
            <person name="Bertelli C."/>
            <person name="Falquet L."/>
            <person name="Robinson-Rechavi M."/>
            <person name="Gharib W."/>
            <person name="Roy S."/>
            <person name="Van der Meer J.R."/>
        </authorList>
    </citation>
    <scope>NUCLEOTIDE SEQUENCE [LARGE SCALE GENOMIC DNA]</scope>
    <source>
        <strain evidence="2 3">B13</strain>
    </source>
</reference>
<dbReference type="Proteomes" id="UP000025241">
    <property type="component" value="Chromosome I"/>
</dbReference>
<evidence type="ECO:0000313" key="2">
    <source>
        <dbReference type="EMBL" id="CDF85314.1"/>
    </source>
</evidence>
<evidence type="ECO:0000256" key="1">
    <source>
        <dbReference type="SAM" id="MobiDB-lite"/>
    </source>
</evidence>
<reference evidence="2 3" key="1">
    <citation type="submission" date="2013-03" db="EMBL/GenBank/DDBJ databases">
        <authorList>
            <person name="Linke B."/>
        </authorList>
    </citation>
    <scope>NUCLEOTIDE SEQUENCE [LARGE SCALE GENOMIC DNA]</scope>
    <source>
        <strain evidence="2 3">B13</strain>
    </source>
</reference>
<dbReference type="HOGENOM" id="CLU_2619330_0_0_6"/>
<dbReference type="EMBL" id="HG322950">
    <property type="protein sequence ID" value="CDF85314.1"/>
    <property type="molecule type" value="Genomic_DNA"/>
</dbReference>
<sequence length="78" mass="8828">MWGIFADEIRSYAGKHRMWPVSDKTCSHAGPMKKPRHRCRGFFGRPAILRGDGRVTQRTASNRPVAPMPPPTHMVTMP</sequence>
<evidence type="ECO:0000313" key="3">
    <source>
        <dbReference type="Proteomes" id="UP000025241"/>
    </source>
</evidence>